<dbReference type="EMBL" id="CAJNDS010001713">
    <property type="protein sequence ID" value="CAE7274198.1"/>
    <property type="molecule type" value="Genomic_DNA"/>
</dbReference>
<evidence type="ECO:0000313" key="2">
    <source>
        <dbReference type="Proteomes" id="UP000604046"/>
    </source>
</evidence>
<proteinExistence type="predicted"/>
<dbReference type="AlphaFoldDB" id="A0A812N6L6"/>
<reference evidence="1" key="1">
    <citation type="submission" date="2021-02" db="EMBL/GenBank/DDBJ databases">
        <authorList>
            <person name="Dougan E. K."/>
            <person name="Rhodes N."/>
            <person name="Thang M."/>
            <person name="Chan C."/>
        </authorList>
    </citation>
    <scope>NUCLEOTIDE SEQUENCE</scope>
</reference>
<sequence length="1178" mass="131868">METEPRHTQWEWCKAALQCDSMVTCDGLPAFTILMFVGLLTDENKSFVNLCIPISLAYQAHVLPKMRLAFQCPRHRWARICGLSGGAEQGGLNKPLVWLLRYVGMYSMIGMSDKFISLLKNWRAGSGQCGLFVVMWTCAQLSCISILSLTPPTQMLSADRLSACGCMWLLFLTGFLIDAFLSSSWMQTGTQGFIGMRADLHTSIVKQWGKRTPRLKISMDALQGVRRPQFLADVEIACEQALQKLELPVLQRPTVVFQALHDALAQATKLHYSGGAKTKCDRPADTREALFHTQAAKTCLVQTVLPAASRDSLQFLANLLQQWKRLAAFWRARRASDVLVKRDRESWRQARVAELNYFWHKRDFKGCYRVSRLLSGFRLGPKRRRFDRPKSVQPTCSDWLSYLQQDGPDGGCQAKSIDWEDVFQKACQPRTLVRALDAAKDLAWHDFHGICQRGRRLQLRKGYPSWGMPAEVWRQVLFPTWKFSQVRFGIGYADRCSLPNGHFQKLFHQLLLSIRSYDEVPVQWQRSEVIELDKHNGKAKCAGVRAINNLDTMGKLYFGWLGGRCKQQHLRHYAAGYIRNKSRLDAMLVQNATAWRAKKHGLSVLTSSHDVANAFYSPLRSVLHDCVERVAQPVDASLLQQRHSEAYMCIKACDGNINVQPQTGILQGDGFACEHFLLAYHPAIDEYCADMLTAVGEEFVSVDPVSQERVDCSLSSYADDVCKKHVVSNPDDMAFRSGLSNCLFDAALSKVGIAQNADKQVHHVLFCGQGSDDFMRAAYSQALVAGGMHRTIKYLGGISQYAGGNGPEITARVRAAQGAWCSYGKLWSSPKVAARPLVTIFKSSVYSHVVSGLEARVLHKGEYDRLDRCVLSKGRKVMRGDACAKILSEDGQIAYHAVPSHKVWRFLQLVPSSIELRVRRLKLWQAVARCPHKHVQLLAAVFGRFSFETLPTLDCHGRLAHGCNPWAVQFQQDIQALGEVDDGVRLVQDLAGSCVRMFTDLREQFMAVDCTVLRRQFLCVAIPPPGFQDTIPPTVPDVLLEADLQFACDCKLDDGSICSAKFASRHALAVHKFFTKNGTHGQNSVAYQAAVSNVCPWCRCIFVDKRCAKQHIQRSFKHGRCKGKGCTTVHQIQPVDDMSCPYCQAEHDTMDGLLQCITTHVAGPTPAQAAAQDAVPPQ</sequence>
<accession>A0A812N6L6</accession>
<evidence type="ECO:0000313" key="1">
    <source>
        <dbReference type="EMBL" id="CAE7274198.1"/>
    </source>
</evidence>
<protein>
    <submittedName>
        <fullName evidence="1">Uncharacterized protein</fullName>
    </submittedName>
</protein>
<keyword evidence="2" id="KW-1185">Reference proteome</keyword>
<comment type="caution">
    <text evidence="1">The sequence shown here is derived from an EMBL/GenBank/DDBJ whole genome shotgun (WGS) entry which is preliminary data.</text>
</comment>
<name>A0A812N6L6_9DINO</name>
<gene>
    <name evidence="1" type="ORF">SNAT2548_LOCUS14549</name>
</gene>
<dbReference type="OrthoDB" id="423808at2759"/>
<dbReference type="Proteomes" id="UP000604046">
    <property type="component" value="Unassembled WGS sequence"/>
</dbReference>
<organism evidence="1 2">
    <name type="scientific">Symbiodinium natans</name>
    <dbReference type="NCBI Taxonomy" id="878477"/>
    <lineage>
        <taxon>Eukaryota</taxon>
        <taxon>Sar</taxon>
        <taxon>Alveolata</taxon>
        <taxon>Dinophyceae</taxon>
        <taxon>Suessiales</taxon>
        <taxon>Symbiodiniaceae</taxon>
        <taxon>Symbiodinium</taxon>
    </lineage>
</organism>